<dbReference type="STRING" id="561184.SAMN05216376_103251"/>
<accession>A0A0B3SES1</accession>
<dbReference type="EMBL" id="JSUQ01000001">
    <property type="protein sequence ID" value="KHQ55211.1"/>
    <property type="molecule type" value="Genomic_DNA"/>
</dbReference>
<dbReference type="AlphaFoldDB" id="A0A0B3SES1"/>
<evidence type="ECO:0000313" key="2">
    <source>
        <dbReference type="Proteomes" id="UP000030960"/>
    </source>
</evidence>
<reference evidence="1 2" key="1">
    <citation type="submission" date="2014-10" db="EMBL/GenBank/DDBJ databases">
        <title>Genome sequence of Ponticoccus sp. strain UMTAT08 isolated from clonal culture of toxic dinoflagellate Alexandrium tamiyavanichii.</title>
        <authorList>
            <person name="Gan H.Y."/>
            <person name="Muhd D.-D."/>
            <person name="Mohd Noor M.E."/>
            <person name="Yeong Y.S."/>
            <person name="Usup G."/>
        </authorList>
    </citation>
    <scope>NUCLEOTIDE SEQUENCE [LARGE SCALE GENOMIC DNA]</scope>
    <source>
        <strain evidence="1 2">UMTAT08</strain>
    </source>
</reference>
<proteinExistence type="predicted"/>
<evidence type="ECO:0000313" key="1">
    <source>
        <dbReference type="EMBL" id="KHQ55211.1"/>
    </source>
</evidence>
<dbReference type="OrthoDB" id="9996978at2"/>
<sequence length="113" mass="11625">MADKSDTAAPGGAEVNSQIADTVTKLRQMAPAEAANLAKSAEAEARTLALSMALQDAVAHLRRMQVLSEAAMSLAVSKQAEGNVEAGQAIMDTANSAVDRARSMLAEAEKALA</sequence>
<keyword evidence="2" id="KW-1185">Reference proteome</keyword>
<protein>
    <submittedName>
        <fullName evidence="1">Uncharacterized protein</fullName>
    </submittedName>
</protein>
<dbReference type="Proteomes" id="UP000030960">
    <property type="component" value="Unassembled WGS sequence"/>
</dbReference>
<comment type="caution">
    <text evidence="1">The sequence shown here is derived from an EMBL/GenBank/DDBJ whole genome shotgun (WGS) entry which is preliminary data.</text>
</comment>
<name>A0A0B3SES1_9RHOB</name>
<gene>
    <name evidence="1" type="ORF">OA50_00247</name>
</gene>
<dbReference type="RefSeq" id="WP_043136328.1">
    <property type="nucleotide sequence ID" value="NZ_JSUQ01000001.1"/>
</dbReference>
<organism evidence="1 2">
    <name type="scientific">Mameliella alba</name>
    <dbReference type="NCBI Taxonomy" id="561184"/>
    <lineage>
        <taxon>Bacteria</taxon>
        <taxon>Pseudomonadati</taxon>
        <taxon>Pseudomonadota</taxon>
        <taxon>Alphaproteobacteria</taxon>
        <taxon>Rhodobacterales</taxon>
        <taxon>Roseobacteraceae</taxon>
        <taxon>Mameliella</taxon>
    </lineage>
</organism>